<evidence type="ECO:0000256" key="2">
    <source>
        <dbReference type="SAM" id="SignalP"/>
    </source>
</evidence>
<accession>A0A7W7W115</accession>
<evidence type="ECO:0000256" key="1">
    <source>
        <dbReference type="SAM" id="MobiDB-lite"/>
    </source>
</evidence>
<sequence>MLPLARPWPAARSLLVLVAVGAVLAGSACGTSAAEPEPEVAADGGGPAGEQGEPVEPEGFRKGAIPNERHPEIEAADLPVEPEPDDPLSDRMAWTALKEISEFGGKVDPDADTSCPKIGGESGESVTCEVSYLGEDIEYQIDIEESDSVLRYESTAEGMPMLRDVMEAGLRSFEDTEYAVCDMEEIELVTPNEDTGIECRALHEEDGTVVTFVLLATENGAPLFVDEDTELS</sequence>
<evidence type="ECO:0000313" key="4">
    <source>
        <dbReference type="Proteomes" id="UP000523007"/>
    </source>
</evidence>
<keyword evidence="4" id="KW-1185">Reference proteome</keyword>
<name>A0A7W7W115_9ACTN</name>
<keyword evidence="2" id="KW-0732">Signal</keyword>
<feature type="signal peptide" evidence="2">
    <location>
        <begin position="1"/>
        <end position="33"/>
    </location>
</feature>
<organism evidence="3 4">
    <name type="scientific">Lipingzhangella halophila</name>
    <dbReference type="NCBI Taxonomy" id="1783352"/>
    <lineage>
        <taxon>Bacteria</taxon>
        <taxon>Bacillati</taxon>
        <taxon>Actinomycetota</taxon>
        <taxon>Actinomycetes</taxon>
        <taxon>Streptosporangiales</taxon>
        <taxon>Nocardiopsidaceae</taxon>
        <taxon>Lipingzhangella</taxon>
    </lineage>
</organism>
<dbReference type="EMBL" id="JACHJT010000001">
    <property type="protein sequence ID" value="MBB4929279.1"/>
    <property type="molecule type" value="Genomic_DNA"/>
</dbReference>
<feature type="chain" id="PRO_5030815901" description="DUF4333 domain-containing protein" evidence="2">
    <location>
        <begin position="34"/>
        <end position="232"/>
    </location>
</feature>
<protein>
    <recommendedName>
        <fullName evidence="5">DUF4333 domain-containing protein</fullName>
    </recommendedName>
</protein>
<evidence type="ECO:0000313" key="3">
    <source>
        <dbReference type="EMBL" id="MBB4929279.1"/>
    </source>
</evidence>
<gene>
    <name evidence="3" type="ORF">F4561_000099</name>
</gene>
<proteinExistence type="predicted"/>
<feature type="region of interest" description="Disordered" evidence="1">
    <location>
        <begin position="31"/>
        <end position="88"/>
    </location>
</feature>
<dbReference type="PROSITE" id="PS51257">
    <property type="entry name" value="PROKAR_LIPOPROTEIN"/>
    <property type="match status" value="1"/>
</dbReference>
<dbReference type="Proteomes" id="UP000523007">
    <property type="component" value="Unassembled WGS sequence"/>
</dbReference>
<dbReference type="RefSeq" id="WP_184573627.1">
    <property type="nucleotide sequence ID" value="NZ_JACHJT010000001.1"/>
</dbReference>
<dbReference type="AlphaFoldDB" id="A0A7W7W115"/>
<comment type="caution">
    <text evidence="3">The sequence shown here is derived from an EMBL/GenBank/DDBJ whole genome shotgun (WGS) entry which is preliminary data.</text>
</comment>
<evidence type="ECO:0008006" key="5">
    <source>
        <dbReference type="Google" id="ProtNLM"/>
    </source>
</evidence>
<reference evidence="3 4" key="1">
    <citation type="submission" date="2020-08" db="EMBL/GenBank/DDBJ databases">
        <title>Sequencing the genomes of 1000 actinobacteria strains.</title>
        <authorList>
            <person name="Klenk H.-P."/>
        </authorList>
    </citation>
    <scope>NUCLEOTIDE SEQUENCE [LARGE SCALE GENOMIC DNA]</scope>
    <source>
        <strain evidence="3 4">DSM 102030</strain>
    </source>
</reference>